<keyword evidence="1" id="KW-0812">Transmembrane</keyword>
<dbReference type="InParanoid" id="A3GFM8"/>
<dbReference type="InterPro" id="IPR026505">
    <property type="entry name" value="Solute_c_fam_35_mem_F3/F4"/>
</dbReference>
<dbReference type="PANTHER" id="PTHR19346:SF4">
    <property type="entry name" value="SUGAR PHOSPHATE TRANSPORTER DOMAIN-CONTAINING PROTEIN"/>
    <property type="match status" value="1"/>
</dbReference>
<evidence type="ECO:0000313" key="3">
    <source>
        <dbReference type="Proteomes" id="UP000002258"/>
    </source>
</evidence>
<feature type="transmembrane region" description="Helical" evidence="1">
    <location>
        <begin position="410"/>
        <end position="431"/>
    </location>
</feature>
<keyword evidence="1" id="KW-1133">Transmembrane helix</keyword>
<dbReference type="HOGENOM" id="CLU_025401_0_0_1"/>
<dbReference type="SUPFAM" id="SSF103481">
    <property type="entry name" value="Multidrug resistance efflux transporter EmrE"/>
    <property type="match status" value="2"/>
</dbReference>
<dbReference type="OMA" id="MAMTYAS"/>
<dbReference type="GeneID" id="4851077"/>
<evidence type="ECO:0000313" key="2">
    <source>
        <dbReference type="EMBL" id="EAZ63782.2"/>
    </source>
</evidence>
<dbReference type="AlphaFoldDB" id="A3GFM8"/>
<reference evidence="2 3" key="1">
    <citation type="journal article" date="2007" name="Nat. Biotechnol.">
        <title>Genome sequence of the lignocellulose-bioconverting and xylose-fermenting yeast Pichia stipitis.</title>
        <authorList>
            <person name="Jeffries T.W."/>
            <person name="Grigoriev I.V."/>
            <person name="Grimwood J."/>
            <person name="Laplaza J.M."/>
            <person name="Aerts A."/>
            <person name="Salamov A."/>
            <person name="Schmutz J."/>
            <person name="Lindquist E."/>
            <person name="Dehal P."/>
            <person name="Shapiro H."/>
            <person name="Jin Y.S."/>
            <person name="Passoth V."/>
            <person name="Richardson P.M."/>
        </authorList>
    </citation>
    <scope>NUCLEOTIDE SEQUENCE [LARGE SCALE GENOMIC DNA]</scope>
    <source>
        <strain evidence="3">ATCC 58785 / CBS 6054 / NBRC 10063 / NRRL Y-11545</strain>
    </source>
</reference>
<dbReference type="EMBL" id="AAVQ01000001">
    <property type="protein sequence ID" value="EAZ63782.2"/>
    <property type="molecule type" value="Genomic_DNA"/>
</dbReference>
<dbReference type="InterPro" id="IPR037185">
    <property type="entry name" value="EmrE-like"/>
</dbReference>
<keyword evidence="1" id="KW-0472">Membrane</keyword>
<feature type="transmembrane region" description="Helical" evidence="1">
    <location>
        <begin position="56"/>
        <end position="81"/>
    </location>
</feature>
<feature type="transmembrane region" description="Helical" evidence="1">
    <location>
        <begin position="24"/>
        <end position="44"/>
    </location>
</feature>
<dbReference type="PANTHER" id="PTHR19346">
    <property type="entry name" value="SUGAR PHOSPHATE TRANSPORTER DOMAIN-CONTAINING PROTEIN"/>
    <property type="match status" value="1"/>
</dbReference>
<dbReference type="OrthoDB" id="10062838at2759"/>
<dbReference type="RefSeq" id="XP_001387805.2">
    <property type="nucleotide sequence ID" value="XM_001387768.1"/>
</dbReference>
<feature type="transmembrane region" description="Helical" evidence="1">
    <location>
        <begin position="437"/>
        <end position="456"/>
    </location>
</feature>
<sequence>MAITNLSVDHSSTDSDKHASKSKIIFVTFVFILSLVSFVTQTEFTSQAYQLGFSEPVVLLLVTHGSWWILWPLQAIGVSLYRTSQILQDQNQTQRQHRYSASSDRQYHRLASTSELLESHIDSEHPSDAIPGLTRPVNYVSYFKKCLVKQFHNVYHTSILIFESNVNDDRTTENLNSLIEKNPHVSYSNSITECVKTFFATPSIQYVVKKALLITCLLTVAGSTWYGAMAMTYASDVTAIYNCSAFTAYAFAIPILKEKFSWLKASSVVIAVSGVFIVAYSGSDADSSSSEDYPYRFWGNLIILIGAILYGYYEVLYKRYLCIPPHLTAIITPRRQSTFANFVMGFFGFFTCLIVLTIILIAEVFRIHSFNFFNYGEDTTLIWKYIVGSIFSNLIFSASFLTLMALTSPVLSSVSSLLTIFLIGLVEWVMFGNVLDFQQLLGDFLVIVGFVLLTIASWKEISEGQDDDDDMDVVSTYSFAVSTESSGN</sequence>
<feature type="transmembrane region" description="Helical" evidence="1">
    <location>
        <begin position="382"/>
        <end position="403"/>
    </location>
</feature>
<keyword evidence="3" id="KW-1185">Reference proteome</keyword>
<dbReference type="eggNOG" id="ENOG502RN1R">
    <property type="taxonomic scope" value="Eukaryota"/>
</dbReference>
<feature type="transmembrane region" description="Helical" evidence="1">
    <location>
        <begin position="239"/>
        <end position="256"/>
    </location>
</feature>
<comment type="caution">
    <text evidence="2">The sequence shown here is derived from an EMBL/GenBank/DDBJ whole genome shotgun (WGS) entry which is preliminary data.</text>
</comment>
<dbReference type="FunCoup" id="A3GFM8">
    <property type="interactions" value="61"/>
</dbReference>
<dbReference type="KEGG" id="pic:PICST_80841"/>
<feature type="transmembrane region" description="Helical" evidence="1">
    <location>
        <begin position="295"/>
        <end position="317"/>
    </location>
</feature>
<name>A3GFM8_PICST</name>
<feature type="transmembrane region" description="Helical" evidence="1">
    <location>
        <begin position="211"/>
        <end position="233"/>
    </location>
</feature>
<evidence type="ECO:0008006" key="4">
    <source>
        <dbReference type="Google" id="ProtNLM"/>
    </source>
</evidence>
<evidence type="ECO:0000256" key="1">
    <source>
        <dbReference type="SAM" id="Phobius"/>
    </source>
</evidence>
<protein>
    <recommendedName>
        <fullName evidence="4">EamA domain-containing protein</fullName>
    </recommendedName>
</protein>
<accession>A3GFM8</accession>
<feature type="transmembrane region" description="Helical" evidence="1">
    <location>
        <begin position="263"/>
        <end position="283"/>
    </location>
</feature>
<organism evidence="2 3">
    <name type="scientific">Scheffersomyces stipitis (strain ATCC 58785 / CBS 6054 / NBRC 10063 / NRRL Y-11545)</name>
    <name type="common">Yeast</name>
    <name type="synonym">Pichia stipitis</name>
    <dbReference type="NCBI Taxonomy" id="322104"/>
    <lineage>
        <taxon>Eukaryota</taxon>
        <taxon>Fungi</taxon>
        <taxon>Dikarya</taxon>
        <taxon>Ascomycota</taxon>
        <taxon>Saccharomycotina</taxon>
        <taxon>Pichiomycetes</taxon>
        <taxon>Debaryomycetaceae</taxon>
        <taxon>Scheffersomyces</taxon>
    </lineage>
</organism>
<proteinExistence type="predicted"/>
<dbReference type="Proteomes" id="UP000002258">
    <property type="component" value="Chromosome 1"/>
</dbReference>
<feature type="transmembrane region" description="Helical" evidence="1">
    <location>
        <begin position="338"/>
        <end position="362"/>
    </location>
</feature>
<gene>
    <name evidence="2" type="ORF">PICST_80841</name>
</gene>